<comment type="subcellular location">
    <subcellularLocation>
        <location evidence="1">Periplasm</location>
    </subcellularLocation>
</comment>
<dbReference type="SUPFAM" id="SSF53850">
    <property type="entry name" value="Periplasmic binding protein-like II"/>
    <property type="match status" value="1"/>
</dbReference>
<evidence type="ECO:0000313" key="4">
    <source>
        <dbReference type="EMBL" id="MXU65074.1"/>
    </source>
</evidence>
<accession>A0A6B0TVA8</accession>
<name>A0A6B0TVA8_9RHOB</name>
<dbReference type="GO" id="GO:0042597">
    <property type="term" value="C:periplasmic space"/>
    <property type="evidence" value="ECO:0007669"/>
    <property type="project" value="UniProtKB-SubCell"/>
</dbReference>
<protein>
    <submittedName>
        <fullName evidence="4">Extracellular solute-binding protein</fullName>
    </submittedName>
</protein>
<dbReference type="PANTHER" id="PTHR43649">
    <property type="entry name" value="ARABINOSE-BINDING PROTEIN-RELATED"/>
    <property type="match status" value="1"/>
</dbReference>
<feature type="signal peptide" evidence="3">
    <location>
        <begin position="1"/>
        <end position="23"/>
    </location>
</feature>
<keyword evidence="3" id="KW-0732">Signal</keyword>
<gene>
    <name evidence="4" type="ORF">GSH16_06420</name>
</gene>
<evidence type="ECO:0000256" key="2">
    <source>
        <dbReference type="ARBA" id="ARBA00008520"/>
    </source>
</evidence>
<dbReference type="PANTHER" id="PTHR43649:SF30">
    <property type="entry name" value="ABC TRANSPORTER SUBSTRATE-BINDING PROTEIN"/>
    <property type="match status" value="1"/>
</dbReference>
<dbReference type="InterPro" id="IPR050490">
    <property type="entry name" value="Bact_solute-bd_prot1"/>
</dbReference>
<reference evidence="4 5" key="1">
    <citation type="submission" date="2019-12" db="EMBL/GenBank/DDBJ databases">
        <title>Strain KN286 was isolated from seawater, which was collected from Caroline Seamount in the tropical western Pacific.</title>
        <authorList>
            <person name="Wang Q."/>
        </authorList>
    </citation>
    <scope>NUCLEOTIDE SEQUENCE [LARGE SCALE GENOMIC DNA]</scope>
    <source>
        <strain evidence="4 5">KN286</strain>
    </source>
</reference>
<sequence>MKLIRETLTAGLLAAAVAVPAQADTVEFMNWTFTEDSGRDRIQALMDNYAASSDHEVEAIGYAWSDINKNAFLRARTNTLPDVMQVQGRFLPTIANIDQILDLNEVFGKDALEAQFPPGFLAMGQVDGKQVALPWIAGTIGMVANKQVLEAAGVDGIPETVEEFRAALEKVRDTVPNSVPYGMATKNNNSILLDYLIWAWTFGADVIGPDGKPDVNSEAGVAAIDFMVGLMNDRLSAPEIDRPDARRLFGQEATAFYFDAPSAKKFAADFSGQGDAYIPNVMPMETPTLAADGTPAAIQWGHVLVMFGDDNASGDSAAAGFVQNILSDEVLIDFAVGGGALPPTTSALASDTVKSDAYLTAWAEAAVAPRPNPIAPLSNGGAISDMIGEEVQAALLGQKSPQEAADDLQARLEEALE</sequence>
<evidence type="ECO:0000313" key="5">
    <source>
        <dbReference type="Proteomes" id="UP000436016"/>
    </source>
</evidence>
<dbReference type="Gene3D" id="3.40.190.10">
    <property type="entry name" value="Periplasmic binding protein-like II"/>
    <property type="match status" value="1"/>
</dbReference>
<organism evidence="4 5">
    <name type="scientific">Oceanomicrobium pacificus</name>
    <dbReference type="NCBI Taxonomy" id="2692916"/>
    <lineage>
        <taxon>Bacteria</taxon>
        <taxon>Pseudomonadati</taxon>
        <taxon>Pseudomonadota</taxon>
        <taxon>Alphaproteobacteria</taxon>
        <taxon>Rhodobacterales</taxon>
        <taxon>Paracoccaceae</taxon>
        <taxon>Oceanomicrobium</taxon>
    </lineage>
</organism>
<dbReference type="Proteomes" id="UP000436016">
    <property type="component" value="Unassembled WGS sequence"/>
</dbReference>
<dbReference type="InterPro" id="IPR006059">
    <property type="entry name" value="SBP"/>
</dbReference>
<comment type="caution">
    <text evidence="4">The sequence shown here is derived from an EMBL/GenBank/DDBJ whole genome shotgun (WGS) entry which is preliminary data.</text>
</comment>
<keyword evidence="5" id="KW-1185">Reference proteome</keyword>
<feature type="chain" id="PRO_5025591982" evidence="3">
    <location>
        <begin position="24"/>
        <end position="417"/>
    </location>
</feature>
<evidence type="ECO:0000256" key="3">
    <source>
        <dbReference type="SAM" id="SignalP"/>
    </source>
</evidence>
<evidence type="ECO:0000256" key="1">
    <source>
        <dbReference type="ARBA" id="ARBA00004418"/>
    </source>
</evidence>
<proteinExistence type="inferred from homology"/>
<dbReference type="Pfam" id="PF13416">
    <property type="entry name" value="SBP_bac_8"/>
    <property type="match status" value="1"/>
</dbReference>
<comment type="similarity">
    <text evidence="2">Belongs to the bacterial solute-binding protein 1 family.</text>
</comment>
<dbReference type="EMBL" id="WUWG01000002">
    <property type="protein sequence ID" value="MXU65074.1"/>
    <property type="molecule type" value="Genomic_DNA"/>
</dbReference>
<dbReference type="RefSeq" id="WP_160853206.1">
    <property type="nucleotide sequence ID" value="NZ_WUWG01000002.1"/>
</dbReference>
<dbReference type="AlphaFoldDB" id="A0A6B0TVA8"/>